<dbReference type="AlphaFoldDB" id="A0A9X6RPB5"/>
<gene>
    <name evidence="2" type="ORF">BV898_19831</name>
</gene>
<dbReference type="EMBL" id="MTYJ01000797">
    <property type="protein sequence ID" value="OWA55444.1"/>
    <property type="molecule type" value="Genomic_DNA"/>
</dbReference>
<reference evidence="3" key="1">
    <citation type="submission" date="2017-01" db="EMBL/GenBank/DDBJ databases">
        <title>Comparative genomics of anhydrobiosis in the tardigrade Hypsibius dujardini.</title>
        <authorList>
            <person name="Yoshida Y."/>
            <person name="Koutsovoulos G."/>
            <person name="Laetsch D."/>
            <person name="Stevens L."/>
            <person name="Kumar S."/>
            <person name="Horikawa D."/>
            <person name="Ishino K."/>
            <person name="Komine S."/>
            <person name="Tomita M."/>
            <person name="Blaxter M."/>
            <person name="Arakawa K."/>
        </authorList>
    </citation>
    <scope>NUCLEOTIDE SEQUENCE [LARGE SCALE GENOMIC DNA]</scope>
    <source>
        <strain evidence="3">Z151</strain>
    </source>
</reference>
<comment type="caution">
    <text evidence="2">The sequence shown here is derived from an EMBL/GenBank/DDBJ whole genome shotgun (WGS) entry which is preliminary data.</text>
</comment>
<proteinExistence type="predicted"/>
<protein>
    <submittedName>
        <fullName evidence="2">Uncharacterized protein</fullName>
    </submittedName>
</protein>
<evidence type="ECO:0000256" key="1">
    <source>
        <dbReference type="SAM" id="MobiDB-lite"/>
    </source>
</evidence>
<keyword evidence="3" id="KW-1185">Reference proteome</keyword>
<evidence type="ECO:0000313" key="2">
    <source>
        <dbReference type="EMBL" id="OWA55444.1"/>
    </source>
</evidence>
<name>A0A9X6RPB5_HYPEX</name>
<evidence type="ECO:0000313" key="3">
    <source>
        <dbReference type="Proteomes" id="UP000192578"/>
    </source>
</evidence>
<feature type="region of interest" description="Disordered" evidence="1">
    <location>
        <begin position="1"/>
        <end position="88"/>
    </location>
</feature>
<organism evidence="2 3">
    <name type="scientific">Hypsibius exemplaris</name>
    <name type="common">Freshwater tardigrade</name>
    <dbReference type="NCBI Taxonomy" id="2072580"/>
    <lineage>
        <taxon>Eukaryota</taxon>
        <taxon>Metazoa</taxon>
        <taxon>Ecdysozoa</taxon>
        <taxon>Tardigrada</taxon>
        <taxon>Eutardigrada</taxon>
        <taxon>Parachela</taxon>
        <taxon>Hypsibioidea</taxon>
        <taxon>Hypsibiidae</taxon>
        <taxon>Hypsibius</taxon>
    </lineage>
</organism>
<dbReference type="Proteomes" id="UP000192578">
    <property type="component" value="Unassembled WGS sequence"/>
</dbReference>
<feature type="compositionally biased region" description="Polar residues" evidence="1">
    <location>
        <begin position="23"/>
        <end position="70"/>
    </location>
</feature>
<feature type="non-terminal residue" evidence="2">
    <location>
        <position position="1"/>
    </location>
</feature>
<sequence length="113" mass="12328">SKFLEAGPARPERGRQRPRGSKKSNSTSNVHDGSTTHPAGSPRVSSKISAPDSTQNRFCSAALVTSSKPWSTRDESHTTGTNRPTIHIVGSAWDPSRRYRRSVAPRRAGRFVS</sequence>
<accession>A0A9X6RPB5</accession>